<comment type="caution">
    <text evidence="2">The sequence shown here is derived from an EMBL/GenBank/DDBJ whole genome shotgun (WGS) entry which is preliminary data.</text>
</comment>
<sequence length="372" mass="42665">MEDSEQYIRMKTAFYTKMDALIKSKNINHQIFTKDGYLSMIAKVEHAKGLKYGKTPADYSRLKKFDILEIDGVKRLVSPFFCSSTQSGNKTSGGIRMFVYLDEIFDILHATHFKVGHKRRSTMLIEVSQFKNITREMVQVYLNICEFCIEKDASKTKEKEPTISCIDFIEMPRDEHGHYVILLHIDVKTKFVLLKPLKNCDLLEVTRALLDIFTIFGPPDVLQGNTEDKVEVLEESKTKITHLLNNWMDSNKTLEWSEGVKFVQYMKNKEYYKILTKSAGEAMFGNRFGRTIERKRTSEATDQGDADKERETCPAVGEPSSETVDIQIEEDQAANVAKRIKVEPEPCSSNVIIIQKTEPLGNEDDPETLSSW</sequence>
<name>A0ABD0T6G9_LOXSC</name>
<feature type="compositionally biased region" description="Basic and acidic residues" evidence="1">
    <location>
        <begin position="294"/>
        <end position="312"/>
    </location>
</feature>
<gene>
    <name evidence="2" type="ORF">ABMA28_001154</name>
</gene>
<evidence type="ECO:0000313" key="2">
    <source>
        <dbReference type="EMBL" id="KAL0833036.1"/>
    </source>
</evidence>
<dbReference type="InterPro" id="IPR036397">
    <property type="entry name" value="RNaseH_sf"/>
</dbReference>
<reference evidence="2 3" key="1">
    <citation type="submission" date="2024-06" db="EMBL/GenBank/DDBJ databases">
        <title>A chromosome-level genome assembly of beet webworm, Loxostege sticticalis.</title>
        <authorList>
            <person name="Zhang Y."/>
        </authorList>
    </citation>
    <scope>NUCLEOTIDE SEQUENCE [LARGE SCALE GENOMIC DNA]</scope>
    <source>
        <strain evidence="2">AQ028</strain>
        <tissue evidence="2">Male pupae</tissue>
    </source>
</reference>
<dbReference type="InterPro" id="IPR012337">
    <property type="entry name" value="RNaseH-like_sf"/>
</dbReference>
<dbReference type="AlphaFoldDB" id="A0ABD0T6G9"/>
<evidence type="ECO:0000313" key="3">
    <source>
        <dbReference type="Proteomes" id="UP001549921"/>
    </source>
</evidence>
<proteinExistence type="predicted"/>
<dbReference type="EMBL" id="JBEDNZ010000010">
    <property type="protein sequence ID" value="KAL0833036.1"/>
    <property type="molecule type" value="Genomic_DNA"/>
</dbReference>
<protein>
    <submittedName>
        <fullName evidence="2">Uncharacterized protein</fullName>
    </submittedName>
</protein>
<dbReference type="Gene3D" id="3.30.420.10">
    <property type="entry name" value="Ribonuclease H-like superfamily/Ribonuclease H"/>
    <property type="match status" value="1"/>
</dbReference>
<dbReference type="SUPFAM" id="SSF53098">
    <property type="entry name" value="Ribonuclease H-like"/>
    <property type="match status" value="1"/>
</dbReference>
<accession>A0ABD0T6G9</accession>
<dbReference type="Proteomes" id="UP001549921">
    <property type="component" value="Unassembled WGS sequence"/>
</dbReference>
<organism evidence="2 3">
    <name type="scientific">Loxostege sticticalis</name>
    <name type="common">Beet webworm moth</name>
    <dbReference type="NCBI Taxonomy" id="481309"/>
    <lineage>
        <taxon>Eukaryota</taxon>
        <taxon>Metazoa</taxon>
        <taxon>Ecdysozoa</taxon>
        <taxon>Arthropoda</taxon>
        <taxon>Hexapoda</taxon>
        <taxon>Insecta</taxon>
        <taxon>Pterygota</taxon>
        <taxon>Neoptera</taxon>
        <taxon>Endopterygota</taxon>
        <taxon>Lepidoptera</taxon>
        <taxon>Glossata</taxon>
        <taxon>Ditrysia</taxon>
        <taxon>Pyraloidea</taxon>
        <taxon>Crambidae</taxon>
        <taxon>Pyraustinae</taxon>
        <taxon>Loxostege</taxon>
    </lineage>
</organism>
<feature type="region of interest" description="Disordered" evidence="1">
    <location>
        <begin position="294"/>
        <end position="328"/>
    </location>
</feature>
<evidence type="ECO:0000256" key="1">
    <source>
        <dbReference type="SAM" id="MobiDB-lite"/>
    </source>
</evidence>